<dbReference type="Pfam" id="PF18765">
    <property type="entry name" value="Polbeta"/>
    <property type="match status" value="1"/>
</dbReference>
<evidence type="ECO:0000313" key="2">
    <source>
        <dbReference type="EMBL" id="KKI98503.1"/>
    </source>
</evidence>
<dbReference type="GO" id="GO:0016740">
    <property type="term" value="F:transferase activity"/>
    <property type="evidence" value="ECO:0007669"/>
    <property type="project" value="UniProtKB-KW"/>
</dbReference>
<protein>
    <submittedName>
        <fullName evidence="2">Nucleotidyltransferase</fullName>
    </submittedName>
</protein>
<dbReference type="CDD" id="cd05403">
    <property type="entry name" value="NT_KNTase_like"/>
    <property type="match status" value="1"/>
</dbReference>
<gene>
    <name evidence="2" type="ORF">PROH_19025</name>
</gene>
<dbReference type="AlphaFoldDB" id="A0A0M2PV22"/>
<evidence type="ECO:0000259" key="1">
    <source>
        <dbReference type="Pfam" id="PF18765"/>
    </source>
</evidence>
<reference evidence="2" key="1">
    <citation type="submission" date="2012-04" db="EMBL/GenBank/DDBJ databases">
        <authorList>
            <person name="Borisov I.G."/>
            <person name="Ivanikova N.V."/>
            <person name="Pinevich A.V."/>
        </authorList>
    </citation>
    <scope>NUCLEOTIDE SEQUENCE</scope>
    <source>
        <strain evidence="2">CALU 1027</strain>
    </source>
</reference>
<dbReference type="Gene3D" id="3.30.460.10">
    <property type="entry name" value="Beta Polymerase, domain 2"/>
    <property type="match status" value="1"/>
</dbReference>
<dbReference type="STRING" id="317619.GCA_000332315_02805"/>
<organism evidence="2 3">
    <name type="scientific">Prochlorothrix hollandica PCC 9006 = CALU 1027</name>
    <dbReference type="NCBI Taxonomy" id="317619"/>
    <lineage>
        <taxon>Bacteria</taxon>
        <taxon>Bacillati</taxon>
        <taxon>Cyanobacteriota</taxon>
        <taxon>Cyanophyceae</taxon>
        <taxon>Prochlorotrichales</taxon>
        <taxon>Prochlorotrichaceae</taxon>
        <taxon>Prochlorothrix</taxon>
    </lineage>
</organism>
<evidence type="ECO:0000313" key="3">
    <source>
        <dbReference type="Proteomes" id="UP000034681"/>
    </source>
</evidence>
<dbReference type="Proteomes" id="UP000034681">
    <property type="component" value="Unassembled WGS sequence"/>
</dbReference>
<proteinExistence type="predicted"/>
<dbReference type="InterPro" id="IPR041633">
    <property type="entry name" value="Polbeta"/>
</dbReference>
<dbReference type="InterPro" id="IPR043519">
    <property type="entry name" value="NT_sf"/>
</dbReference>
<dbReference type="EMBL" id="AJTX02000008">
    <property type="protein sequence ID" value="KKI98503.1"/>
    <property type="molecule type" value="Genomic_DNA"/>
</dbReference>
<sequence>MFDYASARQYLKHKQEQAQAQRFSLWQKAKADSVTIIEMIIEKYSPEQIIQWGSILKPEHFSEISDIDLAVSGVDSIVFMDLLADAENLTQFSLDLVRWEELCDPFQRIISMKGTVVYGRSLTLNC</sequence>
<keyword evidence="3" id="KW-1185">Reference proteome</keyword>
<feature type="domain" description="Polymerase beta nucleotidyltransferase" evidence="1">
    <location>
        <begin position="36"/>
        <end position="121"/>
    </location>
</feature>
<accession>A0A0M2PV22</accession>
<name>A0A0M2PV22_PROHO</name>
<dbReference type="OrthoDB" id="37820at2"/>
<comment type="caution">
    <text evidence="2">The sequence shown here is derived from an EMBL/GenBank/DDBJ whole genome shotgun (WGS) entry which is preliminary data.</text>
</comment>
<dbReference type="SUPFAM" id="SSF81301">
    <property type="entry name" value="Nucleotidyltransferase"/>
    <property type="match status" value="1"/>
</dbReference>
<dbReference type="RefSeq" id="WP_017713107.1">
    <property type="nucleotide sequence ID" value="NZ_KB235938.1"/>
</dbReference>